<dbReference type="Proteomes" id="UP000186309">
    <property type="component" value="Chromosome"/>
</dbReference>
<feature type="domain" description="Carbohydrate-binding" evidence="3">
    <location>
        <begin position="678"/>
        <end position="776"/>
    </location>
</feature>
<dbReference type="PANTHER" id="PTHR35532">
    <property type="entry name" value="SIMILAR TO POLYHYDROXYALKANOATE DEPOLYMERASE"/>
    <property type="match status" value="1"/>
</dbReference>
<dbReference type="AlphaFoldDB" id="A0A1U7CIV9"/>
<dbReference type="GO" id="GO:0030246">
    <property type="term" value="F:carbohydrate binding"/>
    <property type="evidence" value="ECO:0007669"/>
    <property type="project" value="InterPro"/>
</dbReference>
<evidence type="ECO:0000259" key="4">
    <source>
        <dbReference type="Pfam" id="PF17899"/>
    </source>
</evidence>
<sequence>MTDRPSGDGLRRGSRLWATAWVVILSGMFTASAQPQPTTIGVEVDLRDLPRRLVHSTIQIPCKPGRELAIWHPKWIPGTHEPCGSIENTGGLRIQSPDGATIPWRRDELDLYRIVFKAPADVSSVRVTLDTICNQAAIEASGHLTFGNKLVGVVNWSTCVLYPEGPTAAETTVELSARLPETWKYATALKTEAVADGLIRFAPVSLVDLIDSPLIAGEHLRTIKLETGPYPPASFHLATDAPASLELNPNVIAQYSRLVREAGALFGSYHHDDFQFLVTCSDDLGYLGLEHLASSLNGVGARDLLDDHLRVGWVANLIPHEYVHSWCGKYRRPAGMCTPNFHSPMATRLLWVYEGLTQYLGDVLMVRCGLVKPEDYKRTLTGSIGDLVLQSGRRWRSLEDTAVASSILRARSPNWNELRRSQDYYSEGALLWMEIDALIRQKTDGKKSLDDFCKAFLGGPTKPEKVAPYELPEIAARLNEIAPNDWKTFLEDRVTRPLDALPVDFVARLGYRLQFGAGPSAPDHGRRRVGLSARHSLGLTFGDDGRVVDVAPGMIADRSGLSKGTKVVGINGRTFSAEALHDALTASVSDKKVDFLIVEGDRLRPLTLAYADGLRHPELVRDPSQPDLLAAILKPRDTTVETKKEEAPKTAANASPTKPQPTLPKGYVCYRADRPIAVDGKLDDPAWDAAPWTDAFVDIEGDRKPLPRFETRAKMLWDDEYFYIAARLKEPHVWGTLTQHDAVIFQDNDFEVFIDPDGDNHEYYEIEINALNTEWDLFLKKPYRDGGPAENAWEIPGLKKGVAVAGTLNKPSDVDEAWSVELAFPWKVLAEFAHRPSPPNDGDQWRVNFSRVEWLHDVVDGQYRKVPKTPEDNWVWSPQGVVDMHRPERWGFVQFSTAKPGTASFRPDPAVPVRDRLMQIYHAQSAFQRNNKAWTETLDPLDLGPLPAGMPRHTTAIRKTPEGYEAAITFEPQGQPPQTWTVRQDSRISRNP</sequence>
<dbReference type="GO" id="GO:0016052">
    <property type="term" value="P:carbohydrate catabolic process"/>
    <property type="evidence" value="ECO:0007669"/>
    <property type="project" value="InterPro"/>
</dbReference>
<reference evidence="6" key="1">
    <citation type="submission" date="2016-12" db="EMBL/GenBank/DDBJ databases">
        <title>Comparative genomics of four Isosphaeraceae planctomycetes: a common pool of plasmids and glycoside hydrolase genes.</title>
        <authorList>
            <person name="Ivanova A."/>
        </authorList>
    </citation>
    <scope>NUCLEOTIDE SEQUENCE [LARGE SCALE GENOMIC DNA]</scope>
    <source>
        <strain evidence="6">PX4</strain>
    </source>
</reference>
<dbReference type="CDD" id="cd09620">
    <property type="entry name" value="CBM9_like_3"/>
    <property type="match status" value="1"/>
</dbReference>
<dbReference type="InterPro" id="IPR010502">
    <property type="entry name" value="Carb-bd_dom_fam9"/>
</dbReference>
<protein>
    <recommendedName>
        <fullName evidence="7">PDZ domain-containing protein</fullName>
    </recommendedName>
</protein>
<dbReference type="Pfam" id="PF06452">
    <property type="entry name" value="CBM9_1"/>
    <property type="match status" value="1"/>
</dbReference>
<feature type="region of interest" description="Disordered" evidence="1">
    <location>
        <begin position="972"/>
        <end position="992"/>
    </location>
</feature>
<evidence type="ECO:0000259" key="3">
    <source>
        <dbReference type="Pfam" id="PF06452"/>
    </source>
</evidence>
<keyword evidence="6" id="KW-1185">Reference proteome</keyword>
<gene>
    <name evidence="5" type="ORF">BSF38_00282</name>
</gene>
<accession>A0A1U7CIV9</accession>
<organism evidence="5 6">
    <name type="scientific">Paludisphaera borealis</name>
    <dbReference type="NCBI Taxonomy" id="1387353"/>
    <lineage>
        <taxon>Bacteria</taxon>
        <taxon>Pseudomonadati</taxon>
        <taxon>Planctomycetota</taxon>
        <taxon>Planctomycetia</taxon>
        <taxon>Isosphaerales</taxon>
        <taxon>Isosphaeraceae</taxon>
        <taxon>Paludisphaera</taxon>
    </lineage>
</organism>
<dbReference type="InterPro" id="IPR040756">
    <property type="entry name" value="Peptidase_M61_N"/>
</dbReference>
<name>A0A1U7CIV9_9BACT</name>
<dbReference type="KEGG" id="pbor:BSF38_00282"/>
<evidence type="ECO:0000256" key="1">
    <source>
        <dbReference type="SAM" id="MobiDB-lite"/>
    </source>
</evidence>
<dbReference type="Gene3D" id="2.60.40.3650">
    <property type="match status" value="1"/>
</dbReference>
<dbReference type="EMBL" id="CP019082">
    <property type="protein sequence ID" value="APW58874.1"/>
    <property type="molecule type" value="Genomic_DNA"/>
</dbReference>
<proteinExistence type="predicted"/>
<evidence type="ECO:0000259" key="2">
    <source>
        <dbReference type="Pfam" id="PF05299"/>
    </source>
</evidence>
<dbReference type="Pfam" id="PF05299">
    <property type="entry name" value="Peptidase_M61"/>
    <property type="match status" value="1"/>
</dbReference>
<dbReference type="Gene3D" id="1.10.390.10">
    <property type="entry name" value="Neutral Protease Domain 2"/>
    <property type="match status" value="1"/>
</dbReference>
<dbReference type="PANTHER" id="PTHR35532:SF5">
    <property type="entry name" value="CARBOHYDRATE-BINDING DOMAIN-CONTAINING PROTEIN"/>
    <property type="match status" value="1"/>
</dbReference>
<dbReference type="InterPro" id="IPR027268">
    <property type="entry name" value="Peptidase_M4/M1_CTD_sf"/>
</dbReference>
<evidence type="ECO:0000313" key="6">
    <source>
        <dbReference type="Proteomes" id="UP000186309"/>
    </source>
</evidence>
<dbReference type="InterPro" id="IPR036034">
    <property type="entry name" value="PDZ_sf"/>
</dbReference>
<evidence type="ECO:0000313" key="5">
    <source>
        <dbReference type="EMBL" id="APW58874.1"/>
    </source>
</evidence>
<dbReference type="RefSeq" id="WP_076343131.1">
    <property type="nucleotide sequence ID" value="NZ_CP019082.1"/>
</dbReference>
<feature type="compositionally biased region" description="Basic and acidic residues" evidence="1">
    <location>
        <begin position="639"/>
        <end position="648"/>
    </location>
</feature>
<evidence type="ECO:0008006" key="7">
    <source>
        <dbReference type="Google" id="ProtNLM"/>
    </source>
</evidence>
<dbReference type="InterPro" id="IPR007963">
    <property type="entry name" value="Peptidase_M61_catalytic"/>
</dbReference>
<dbReference type="STRING" id="1387353.BSF38_00282"/>
<dbReference type="Gene3D" id="2.60.40.1190">
    <property type="match status" value="1"/>
</dbReference>
<dbReference type="Pfam" id="PF17899">
    <property type="entry name" value="Peptidase_M61_N"/>
    <property type="match status" value="1"/>
</dbReference>
<dbReference type="GO" id="GO:0004553">
    <property type="term" value="F:hydrolase activity, hydrolyzing O-glycosyl compounds"/>
    <property type="evidence" value="ECO:0007669"/>
    <property type="project" value="InterPro"/>
</dbReference>
<feature type="region of interest" description="Disordered" evidence="1">
    <location>
        <begin position="639"/>
        <end position="660"/>
    </location>
</feature>
<dbReference type="SUPFAM" id="SSF50156">
    <property type="entry name" value="PDZ domain-like"/>
    <property type="match status" value="1"/>
</dbReference>
<dbReference type="SUPFAM" id="SSF49344">
    <property type="entry name" value="CBD9-like"/>
    <property type="match status" value="1"/>
</dbReference>
<dbReference type="Gene3D" id="2.30.42.10">
    <property type="match status" value="1"/>
</dbReference>
<feature type="domain" description="Peptidase M61 catalytic" evidence="2">
    <location>
        <begin position="315"/>
        <end position="431"/>
    </location>
</feature>
<feature type="domain" description="Peptidase M61 N-terminal" evidence="4">
    <location>
        <begin position="43"/>
        <end position="218"/>
    </location>
</feature>